<feature type="domain" description="AAA+ ATPase" evidence="1">
    <location>
        <begin position="52"/>
        <end position="268"/>
    </location>
</feature>
<evidence type="ECO:0000313" key="2">
    <source>
        <dbReference type="EMBL" id="MBD2598066.1"/>
    </source>
</evidence>
<reference evidence="2 3" key="1">
    <citation type="journal article" date="2020" name="ISME J.">
        <title>Comparative genomics reveals insights into cyanobacterial evolution and habitat adaptation.</title>
        <authorList>
            <person name="Chen M.Y."/>
            <person name="Teng W.K."/>
            <person name="Zhao L."/>
            <person name="Hu C.X."/>
            <person name="Zhou Y.K."/>
            <person name="Han B.P."/>
            <person name="Song L.R."/>
            <person name="Shu W.S."/>
        </authorList>
    </citation>
    <scope>NUCLEOTIDE SEQUENCE [LARGE SCALE GENOMIC DNA]</scope>
    <source>
        <strain evidence="2 3">FACHB-130</strain>
    </source>
</reference>
<dbReference type="RefSeq" id="WP_190970698.1">
    <property type="nucleotide sequence ID" value="NZ_JACJTB010000058.1"/>
</dbReference>
<evidence type="ECO:0000313" key="3">
    <source>
        <dbReference type="Proteomes" id="UP000603457"/>
    </source>
</evidence>
<name>A0ABR8G4H9_9NOSO</name>
<keyword evidence="2" id="KW-0547">Nucleotide-binding</keyword>
<proteinExistence type="predicted"/>
<dbReference type="SUPFAM" id="SSF52540">
    <property type="entry name" value="P-loop containing nucleoside triphosphate hydrolases"/>
    <property type="match status" value="1"/>
</dbReference>
<gene>
    <name evidence="2" type="ORF">H6G74_27625</name>
</gene>
<organism evidence="2 3">
    <name type="scientific">Nostoc spongiaeforme FACHB-130</name>
    <dbReference type="NCBI Taxonomy" id="1357510"/>
    <lineage>
        <taxon>Bacteria</taxon>
        <taxon>Bacillati</taxon>
        <taxon>Cyanobacteriota</taxon>
        <taxon>Cyanophyceae</taxon>
        <taxon>Nostocales</taxon>
        <taxon>Nostocaceae</taxon>
        <taxon>Nostoc</taxon>
    </lineage>
</organism>
<dbReference type="InterPro" id="IPR011646">
    <property type="entry name" value="KAP_P-loop"/>
</dbReference>
<dbReference type="SMART" id="SM00382">
    <property type="entry name" value="AAA"/>
    <property type="match status" value="1"/>
</dbReference>
<dbReference type="InterPro" id="IPR003593">
    <property type="entry name" value="AAA+_ATPase"/>
</dbReference>
<dbReference type="Gene3D" id="3.40.50.300">
    <property type="entry name" value="P-loop containing nucleotide triphosphate hydrolases"/>
    <property type="match status" value="1"/>
</dbReference>
<accession>A0ABR8G4H9</accession>
<sequence>MSNELQESFKQAYANLELFPLLEKKETESFRVDYGNDSIEKLIQYIEYSPNGDAKIIFTGHTGCGKSSLLAELSRQIEDNYFVVLFSIADSIERSAVDHINILFAIALNLMSEAEARKVEINKSIKEKIYGWFATRTRTTETELGGGLEVGFDLLKSIKAQLKADAKVREEITQEFERKISDLVARINEIAALIQTASKKETIVIIDDLDKLDLERVNEIYGYNIKSLFQPNIRIIYTVPIAVMCNTFLWNIIKAESNYRIVVMPVIKIFSKSDNRLIDAKPRTEANNILCEILQKRISSELIDKSAAEKIVVYSGGVLRELIRIANVCCLICLRLIKQTPEAKIVIDSQVIEQAIKEIRNELSLRLGKEDFKILKTIYEDFEPDDVKQSEFLELLHGLFILEYRNDETWYDVHPILIETLKRRGLIN</sequence>
<dbReference type="InterPro" id="IPR027417">
    <property type="entry name" value="P-loop_NTPase"/>
</dbReference>
<evidence type="ECO:0000259" key="1">
    <source>
        <dbReference type="SMART" id="SM00382"/>
    </source>
</evidence>
<keyword evidence="2" id="KW-0067">ATP-binding</keyword>
<keyword evidence="3" id="KW-1185">Reference proteome</keyword>
<dbReference type="GO" id="GO:0005524">
    <property type="term" value="F:ATP binding"/>
    <property type="evidence" value="ECO:0007669"/>
    <property type="project" value="UniProtKB-KW"/>
</dbReference>
<comment type="caution">
    <text evidence="2">The sequence shown here is derived from an EMBL/GenBank/DDBJ whole genome shotgun (WGS) entry which is preliminary data.</text>
</comment>
<dbReference type="EMBL" id="JACJTB010000058">
    <property type="protein sequence ID" value="MBD2598066.1"/>
    <property type="molecule type" value="Genomic_DNA"/>
</dbReference>
<protein>
    <submittedName>
        <fullName evidence="2">ATP-binding protein</fullName>
    </submittedName>
</protein>
<dbReference type="Pfam" id="PF07693">
    <property type="entry name" value="KAP_NTPase"/>
    <property type="match status" value="1"/>
</dbReference>
<dbReference type="Proteomes" id="UP000603457">
    <property type="component" value="Unassembled WGS sequence"/>
</dbReference>